<reference evidence="9" key="1">
    <citation type="submission" date="2021-02" db="EMBL/GenBank/DDBJ databases">
        <authorList>
            <person name="Nowell W R."/>
        </authorList>
    </citation>
    <scope>NUCLEOTIDE SEQUENCE</scope>
</reference>
<evidence type="ECO:0000256" key="2">
    <source>
        <dbReference type="ARBA" id="ARBA00005684"/>
    </source>
</evidence>
<evidence type="ECO:0000256" key="8">
    <source>
        <dbReference type="ARBA" id="ARBA00031501"/>
    </source>
</evidence>
<evidence type="ECO:0000256" key="1">
    <source>
        <dbReference type="ARBA" id="ARBA00000439"/>
    </source>
</evidence>
<dbReference type="Pfam" id="PF02446">
    <property type="entry name" value="Glyco_hydro_77"/>
    <property type="match status" value="1"/>
</dbReference>
<keyword evidence="5" id="KW-0808">Transferase</keyword>
<dbReference type="EC" id="2.4.1.25" evidence="3"/>
<comment type="similarity">
    <text evidence="2">Belongs to the disproportionating enzyme family.</text>
</comment>
<evidence type="ECO:0000313" key="10">
    <source>
        <dbReference type="EMBL" id="CAF1227722.1"/>
    </source>
</evidence>
<dbReference type="SUPFAM" id="SSF51445">
    <property type="entry name" value="(Trans)glycosidases"/>
    <property type="match status" value="1"/>
</dbReference>
<dbReference type="NCBIfam" id="NF011080">
    <property type="entry name" value="PRK14508.1-3"/>
    <property type="match status" value="1"/>
</dbReference>
<dbReference type="InterPro" id="IPR003385">
    <property type="entry name" value="Glyco_hydro_77"/>
</dbReference>
<evidence type="ECO:0000256" key="5">
    <source>
        <dbReference type="ARBA" id="ARBA00022679"/>
    </source>
</evidence>
<evidence type="ECO:0000313" key="11">
    <source>
        <dbReference type="Proteomes" id="UP000663854"/>
    </source>
</evidence>
<keyword evidence="4" id="KW-0328">Glycosyltransferase</keyword>
<dbReference type="PANTHER" id="PTHR32438:SF5">
    <property type="entry name" value="4-ALPHA-GLUCANOTRANSFERASE DPE1, CHLOROPLASTIC_AMYLOPLASTIC"/>
    <property type="match status" value="1"/>
</dbReference>
<dbReference type="EMBL" id="CAJNOH010000451">
    <property type="protein sequence ID" value="CAF1044201.1"/>
    <property type="molecule type" value="Genomic_DNA"/>
</dbReference>
<evidence type="ECO:0000313" key="12">
    <source>
        <dbReference type="Proteomes" id="UP000663870"/>
    </source>
</evidence>
<dbReference type="Proteomes" id="UP000663854">
    <property type="component" value="Unassembled WGS sequence"/>
</dbReference>
<name>A0A814JZR1_9BILA</name>
<evidence type="ECO:0000256" key="4">
    <source>
        <dbReference type="ARBA" id="ARBA00022676"/>
    </source>
</evidence>
<organism evidence="9 11">
    <name type="scientific">Rotaria sordida</name>
    <dbReference type="NCBI Taxonomy" id="392033"/>
    <lineage>
        <taxon>Eukaryota</taxon>
        <taxon>Metazoa</taxon>
        <taxon>Spiralia</taxon>
        <taxon>Gnathifera</taxon>
        <taxon>Rotifera</taxon>
        <taxon>Eurotatoria</taxon>
        <taxon>Bdelloidea</taxon>
        <taxon>Philodinida</taxon>
        <taxon>Philodinidae</taxon>
        <taxon>Rotaria</taxon>
    </lineage>
</organism>
<sequence>MQLKRSSGILLHITSLPSSFGIGDFGPEAFKFIDFLAETKQKLWQTLPICPTNSPSPYSSLSAFAGHSWLISPDKLLENKLLTKDDLKSIDQSKFNNSYVNFDEVKKIKEQLLEKAYVNFKNNNKQAQEILNDFFQREQYWIDDFTLFMTIKEKHKDTIWCDWPEPLRRREQTALQMIRQLEKDRIEYYLFVQYIFDQQWKELKKYANDSKIKIIGDIPIYVDFDSVDVWSNSLIFQLDHDDTMKPTVIAGFPPDHSSSTVQNWNMPVYDWNNENVRKDLFDWWIKRLRKALTIDDLLRIDHFRGLEAHYIIPVDIKTQKPNTSQAHWVKTPGHELLTAVTESLGSDVPLIVEDLGDVTPEVFELRDRFQLYGVKILQMGFYYDTDNMYCPHNYTPNSVAYTGTHDNPTTLQWWTKEASEKEKKQFIEYIRRPIDGDKELINGLKLDKHVDKYICWYFIQIILQSASNGAIIQMQDILNVSTRMNEPGIASDIEHNGLQNWSWRFEWSQLTSDIRMRLKKLTQMYGRDLKYGKSIPPDDMVMKDESKCILQ</sequence>
<dbReference type="GO" id="GO:0005975">
    <property type="term" value="P:carbohydrate metabolic process"/>
    <property type="evidence" value="ECO:0007669"/>
    <property type="project" value="InterPro"/>
</dbReference>
<evidence type="ECO:0000256" key="7">
    <source>
        <dbReference type="ARBA" id="ARBA00031423"/>
    </source>
</evidence>
<keyword evidence="12" id="KW-1185">Reference proteome</keyword>
<dbReference type="GO" id="GO:0004134">
    <property type="term" value="F:4-alpha-glucanotransferase activity"/>
    <property type="evidence" value="ECO:0007669"/>
    <property type="project" value="UniProtKB-EC"/>
</dbReference>
<proteinExistence type="inferred from homology"/>
<keyword evidence="6" id="KW-0119">Carbohydrate metabolism</keyword>
<protein>
    <recommendedName>
        <fullName evidence="3">4-alpha-glucanotransferase</fullName>
        <ecNumber evidence="3">2.4.1.25</ecNumber>
    </recommendedName>
    <alternativeName>
        <fullName evidence="7">Amylomaltase</fullName>
    </alternativeName>
    <alternativeName>
        <fullName evidence="8">Disproportionating enzyme</fullName>
    </alternativeName>
</protein>
<accession>A0A814JZR1</accession>
<dbReference type="EMBL" id="CAJNOL010000881">
    <property type="protein sequence ID" value="CAF1227722.1"/>
    <property type="molecule type" value="Genomic_DNA"/>
</dbReference>
<dbReference type="NCBIfam" id="TIGR00217">
    <property type="entry name" value="malQ"/>
    <property type="match status" value="1"/>
</dbReference>
<evidence type="ECO:0000256" key="3">
    <source>
        <dbReference type="ARBA" id="ARBA00012560"/>
    </source>
</evidence>
<evidence type="ECO:0000313" key="9">
    <source>
        <dbReference type="EMBL" id="CAF1044201.1"/>
    </source>
</evidence>
<dbReference type="PANTHER" id="PTHR32438">
    <property type="entry name" value="4-ALPHA-GLUCANOTRANSFERASE DPE1, CHLOROPLASTIC/AMYLOPLASTIC"/>
    <property type="match status" value="1"/>
</dbReference>
<dbReference type="Gene3D" id="3.20.20.80">
    <property type="entry name" value="Glycosidases"/>
    <property type="match status" value="1"/>
</dbReference>
<dbReference type="AlphaFoldDB" id="A0A814JZR1"/>
<dbReference type="InterPro" id="IPR017853">
    <property type="entry name" value="GH"/>
</dbReference>
<gene>
    <name evidence="10" type="ORF">JXQ802_LOCUS25773</name>
    <name evidence="9" type="ORF">PYM288_LOCUS16803</name>
</gene>
<comment type="caution">
    <text evidence="9">The sequence shown here is derived from an EMBL/GenBank/DDBJ whole genome shotgun (WGS) entry which is preliminary data.</text>
</comment>
<comment type="catalytic activity">
    <reaction evidence="1">
        <text>Transfers a segment of a (1-&gt;4)-alpha-D-glucan to a new position in an acceptor, which may be glucose or a (1-&gt;4)-alpha-D-glucan.</text>
        <dbReference type="EC" id="2.4.1.25"/>
    </reaction>
</comment>
<evidence type="ECO:0000256" key="6">
    <source>
        <dbReference type="ARBA" id="ARBA00023277"/>
    </source>
</evidence>
<dbReference type="Proteomes" id="UP000663870">
    <property type="component" value="Unassembled WGS sequence"/>
</dbReference>